<dbReference type="OrthoDB" id="242138at2"/>
<dbReference type="AlphaFoldDB" id="A0A397Q206"/>
<keyword evidence="2" id="KW-1185">Reference proteome</keyword>
<dbReference type="Proteomes" id="UP000266273">
    <property type="component" value="Unassembled WGS sequence"/>
</dbReference>
<comment type="caution">
    <text evidence="1">The sequence shown here is derived from an EMBL/GenBank/DDBJ whole genome shotgun (WGS) entry which is preliminary data.</text>
</comment>
<sequence length="384" mass="43081">MTSTLQTLAGSEGFPRVSLFFPTHPTYPECQQDPIRLSNGLKEVERQLTQAGWRESDVAELVAEAAARDKDDVFWQYQDEGLAVFIEPGSTRWVKLPQPVPELTVVANRYHIRPLIPILRDKGRFHVLAVTEEGARFFNGTQEGLRQIRVPDMPESAEKVWQRTEFDRDVGFHARDRGQQVGGTDTPQFAALGESPDDYASIVLDHYTRDIAKAVDAHLANSEAPLVLIALPRTLGYLAQHLEYRRVVPDHVAADPGPLSEAELHGKTWPVVEPVLTKERTELRERLRNHVEGEVPDVTRNLEGIIKATEEGRVDTVFVSAGETVWGIYDPTYRVIRIDHAASAENEDLLNFAALRTLAQGGDVRTLPEDVREQLGPVAALYRY</sequence>
<proteinExistence type="predicted"/>
<dbReference type="InterPro" id="IPR041289">
    <property type="entry name" value="Bact_RF_family3"/>
</dbReference>
<evidence type="ECO:0000313" key="1">
    <source>
        <dbReference type="EMBL" id="RIA55088.1"/>
    </source>
</evidence>
<dbReference type="RefSeq" id="WP_119060041.1">
    <property type="nucleotide sequence ID" value="NZ_QXDF01000001.1"/>
</dbReference>
<dbReference type="Pfam" id="PF18845">
    <property type="entry name" value="baeRF_family3"/>
    <property type="match status" value="1"/>
</dbReference>
<accession>A0A397Q206</accession>
<gene>
    <name evidence="1" type="ORF">BXY53_0141</name>
</gene>
<name>A0A397Q206_9HYPH</name>
<evidence type="ECO:0000313" key="2">
    <source>
        <dbReference type="Proteomes" id="UP000266273"/>
    </source>
</evidence>
<organism evidence="1 2">
    <name type="scientific">Dichotomicrobium thermohalophilum</name>
    <dbReference type="NCBI Taxonomy" id="933063"/>
    <lineage>
        <taxon>Bacteria</taxon>
        <taxon>Pseudomonadati</taxon>
        <taxon>Pseudomonadota</taxon>
        <taxon>Alphaproteobacteria</taxon>
        <taxon>Hyphomicrobiales</taxon>
        <taxon>Hyphomicrobiaceae</taxon>
        <taxon>Dichotomicrobium</taxon>
    </lineage>
</organism>
<reference evidence="1 2" key="1">
    <citation type="submission" date="2018-08" db="EMBL/GenBank/DDBJ databases">
        <title>Genomic Encyclopedia of Archaeal and Bacterial Type Strains, Phase II (KMG-II): from individual species to whole genera.</title>
        <authorList>
            <person name="Goeker M."/>
        </authorList>
    </citation>
    <scope>NUCLEOTIDE SEQUENCE [LARGE SCALE GENOMIC DNA]</scope>
    <source>
        <strain evidence="1 2">DSM 5002</strain>
    </source>
</reference>
<evidence type="ECO:0008006" key="3">
    <source>
        <dbReference type="Google" id="ProtNLM"/>
    </source>
</evidence>
<protein>
    <recommendedName>
        <fullName evidence="3">Peptide subunit release factor 1 (ERF1)</fullName>
    </recommendedName>
</protein>
<dbReference type="EMBL" id="QXDF01000001">
    <property type="protein sequence ID" value="RIA55088.1"/>
    <property type="molecule type" value="Genomic_DNA"/>
</dbReference>